<sequence>MLHGRAPPRALRFTLDGMQPLTEDQIRESFVNTTRGEAERLPMPGLHEVLWDDREYLGWHDAKAPQRAYLTVWQDERPVSFALRASESRIRSGISAMCSLCHTAQPGAQVTLFAAPRSGDAGRKGDTVGTYICADLNCSAIIRIAPPAAPMQLPPEEIVQRRITGLQERLGSFASTVLAG</sequence>
<proteinExistence type="predicted"/>
<organism evidence="2 3">
    <name type="scientific">Amnibacterium soli</name>
    <dbReference type="NCBI Taxonomy" id="1282736"/>
    <lineage>
        <taxon>Bacteria</taxon>
        <taxon>Bacillati</taxon>
        <taxon>Actinomycetota</taxon>
        <taxon>Actinomycetes</taxon>
        <taxon>Micrococcales</taxon>
        <taxon>Microbacteriaceae</taxon>
        <taxon>Amnibacterium</taxon>
    </lineage>
</organism>
<keyword evidence="3" id="KW-1185">Reference proteome</keyword>
<evidence type="ECO:0000313" key="2">
    <source>
        <dbReference type="EMBL" id="GAA4745993.1"/>
    </source>
</evidence>
<dbReference type="Proteomes" id="UP001500121">
    <property type="component" value="Unassembled WGS sequence"/>
</dbReference>
<evidence type="ECO:0000313" key="3">
    <source>
        <dbReference type="Proteomes" id="UP001500121"/>
    </source>
</evidence>
<dbReference type="Pfam" id="PF16571">
    <property type="entry name" value="FBP_C"/>
    <property type="match status" value="1"/>
</dbReference>
<accession>A0ABP8Z485</accession>
<reference evidence="3" key="1">
    <citation type="journal article" date="2019" name="Int. J. Syst. Evol. Microbiol.">
        <title>The Global Catalogue of Microorganisms (GCM) 10K type strain sequencing project: providing services to taxonomists for standard genome sequencing and annotation.</title>
        <authorList>
            <consortium name="The Broad Institute Genomics Platform"/>
            <consortium name="The Broad Institute Genome Sequencing Center for Infectious Disease"/>
            <person name="Wu L."/>
            <person name="Ma J."/>
        </authorList>
    </citation>
    <scope>NUCLEOTIDE SEQUENCE [LARGE SCALE GENOMIC DNA]</scope>
    <source>
        <strain evidence="3">JCM 19015</strain>
    </source>
</reference>
<feature type="domain" description="Elongation factor G-binding protein C-terminal treble-clef zinc-finger" evidence="1">
    <location>
        <begin position="25"/>
        <end position="177"/>
    </location>
</feature>
<dbReference type="InterPro" id="IPR032330">
    <property type="entry name" value="EF-G-binding_C"/>
</dbReference>
<gene>
    <name evidence="2" type="ORF">GCM10025783_17360</name>
</gene>
<comment type="caution">
    <text evidence="2">The sequence shown here is derived from an EMBL/GenBank/DDBJ whole genome shotgun (WGS) entry which is preliminary data.</text>
</comment>
<name>A0ABP8Z485_9MICO</name>
<evidence type="ECO:0000259" key="1">
    <source>
        <dbReference type="Pfam" id="PF16571"/>
    </source>
</evidence>
<protein>
    <submittedName>
        <fullName evidence="2">FBP domain-containing protein</fullName>
    </submittedName>
</protein>
<dbReference type="EMBL" id="BAABLP010000003">
    <property type="protein sequence ID" value="GAA4745993.1"/>
    <property type="molecule type" value="Genomic_DNA"/>
</dbReference>